<sequence>MKLQNHERAVPSKPNEDLEVLNFSTFCRLSALPIILSLPAFVLPSTVLAQQVSSVLSGPDSTPNLLSSDAQEKDDLLNVDAQQGFDDWKAGIKERFGLDFGIDYNVLGYTASSSLGERKSASGAFRLFGTWDLVNREGPNTGSLIFKFENRHAFTTVPPTGFGGELGYAGLNSSVFSDQGWRATHLYWQQEFAQGRGAAYIGWLDVTDFVDVYALASPWTGFSNIAFQTGSGTIGGLPDGALGAMVGGFLTDNIYASAGIADANADPTDPISGFDTLFDQGETFKSLEIGWTSGAEALFVNNAHLTFWQIDARQQAGTPGGHGIAFSYTHVLGDAWLPFIRGGWADDGGSLYEAAVSAGFGYTRQPGRNLLGVGLNWSRPNDTTFGPNLRDQYTLEVFQQWQLTEGLELTPSVQIIKNPALNPNKDTVALFGLRFRASF</sequence>
<dbReference type="Proteomes" id="UP001321014">
    <property type="component" value="Unassembled WGS sequence"/>
</dbReference>
<dbReference type="PANTHER" id="PTHR37944:SF1">
    <property type="entry name" value="PORIN B"/>
    <property type="match status" value="1"/>
</dbReference>
<dbReference type="InterPro" id="IPR038673">
    <property type="entry name" value="OprB_sf"/>
</dbReference>
<protein>
    <submittedName>
        <fullName evidence="3">Carbohydrate porin</fullName>
    </submittedName>
</protein>
<dbReference type="PANTHER" id="PTHR37944">
    <property type="entry name" value="PORIN B"/>
    <property type="match status" value="1"/>
</dbReference>
<dbReference type="Pfam" id="PF04966">
    <property type="entry name" value="OprB"/>
    <property type="match status" value="2"/>
</dbReference>
<evidence type="ECO:0000313" key="3">
    <source>
        <dbReference type="EMBL" id="MCU9840427.1"/>
    </source>
</evidence>
<proteinExistence type="inferred from homology"/>
<comment type="similarity">
    <text evidence="1 2">Belongs to the OprB family.</text>
</comment>
<dbReference type="Gene3D" id="2.40.160.180">
    <property type="entry name" value="Carbohydrate-selective porin OprB"/>
    <property type="match status" value="1"/>
</dbReference>
<reference evidence="3 4" key="1">
    <citation type="submission" date="2022-10" db="EMBL/GenBank/DDBJ databases">
        <title>Ruegeria sp. nov., isolated from ocean surface water.</title>
        <authorList>
            <person name="He W."/>
            <person name="Wang L."/>
            <person name="Zhang D.-F."/>
        </authorList>
    </citation>
    <scope>NUCLEOTIDE SEQUENCE [LARGE SCALE GENOMIC DNA]</scope>
    <source>
        <strain evidence="3 4">WL0004</strain>
    </source>
</reference>
<name>A0ABT2WXJ8_9RHOB</name>
<organism evidence="3 4">
    <name type="scientific">Ruegeria marisflavi</name>
    <dbReference type="NCBI Taxonomy" id="2984152"/>
    <lineage>
        <taxon>Bacteria</taxon>
        <taxon>Pseudomonadati</taxon>
        <taxon>Pseudomonadota</taxon>
        <taxon>Alphaproteobacteria</taxon>
        <taxon>Rhodobacterales</taxon>
        <taxon>Roseobacteraceae</taxon>
        <taxon>Ruegeria</taxon>
    </lineage>
</organism>
<evidence type="ECO:0000256" key="2">
    <source>
        <dbReference type="RuleBase" id="RU363072"/>
    </source>
</evidence>
<evidence type="ECO:0000313" key="4">
    <source>
        <dbReference type="Proteomes" id="UP001321014"/>
    </source>
</evidence>
<dbReference type="InterPro" id="IPR007049">
    <property type="entry name" value="Carb-sel_porin_OprB"/>
</dbReference>
<accession>A0ABT2WXJ8</accession>
<keyword evidence="4" id="KW-1185">Reference proteome</keyword>
<comment type="caution">
    <text evidence="3">The sequence shown here is derived from an EMBL/GenBank/DDBJ whole genome shotgun (WGS) entry which is preliminary data.</text>
</comment>
<gene>
    <name evidence="3" type="ORF">OEZ49_21980</name>
</gene>
<dbReference type="EMBL" id="JAOVQN010000038">
    <property type="protein sequence ID" value="MCU9840427.1"/>
    <property type="molecule type" value="Genomic_DNA"/>
</dbReference>
<evidence type="ECO:0000256" key="1">
    <source>
        <dbReference type="ARBA" id="ARBA00008769"/>
    </source>
</evidence>
<dbReference type="InterPro" id="IPR052932">
    <property type="entry name" value="OprB_Porin"/>
</dbReference>